<reference evidence="3" key="1">
    <citation type="journal article" date="2019" name="Int. J. Syst. Evol. Microbiol.">
        <title>The Global Catalogue of Microorganisms (GCM) 10K type strain sequencing project: providing services to taxonomists for standard genome sequencing and annotation.</title>
        <authorList>
            <consortium name="The Broad Institute Genomics Platform"/>
            <consortium name="The Broad Institute Genome Sequencing Center for Infectious Disease"/>
            <person name="Wu L."/>
            <person name="Ma J."/>
        </authorList>
    </citation>
    <scope>NUCLEOTIDE SEQUENCE [LARGE SCALE GENOMIC DNA]</scope>
    <source>
        <strain evidence="3">JCM 32105</strain>
    </source>
</reference>
<evidence type="ECO:0000259" key="1">
    <source>
        <dbReference type="Pfam" id="PF03781"/>
    </source>
</evidence>
<sequence>MVYVKGGNFFRGSDDPKYSTEEYDNEKPVHRVNVSSFSLSKYEITQGLWKTVMGILPQSYVGVDYVNKECNDCPVVMVNYAEVQEFIRRLNEKTGKSYRLPTELEWEFAARGGKYSGNYRYAGNNKLVTVAWYGRKKGTAHPVGQKEPNELGIFDLSGNVAEWCTDWFDPEYYRTTIDAVDPKGPESGDKKVVRGGSFYDDEAQCRTVYRGRLTPETRRWDLGFRLAMDN</sequence>
<gene>
    <name evidence="2" type="ORF">GCM10023093_25100</name>
</gene>
<name>A0ABP8NMJ3_9BACT</name>
<dbReference type="SUPFAM" id="SSF56436">
    <property type="entry name" value="C-type lectin-like"/>
    <property type="match status" value="1"/>
</dbReference>
<accession>A0ABP8NMJ3</accession>
<dbReference type="Gene3D" id="3.90.1580.10">
    <property type="entry name" value="paralog of FGE (formylglycine-generating enzyme)"/>
    <property type="match status" value="1"/>
</dbReference>
<dbReference type="InterPro" id="IPR042095">
    <property type="entry name" value="SUMF_sf"/>
</dbReference>
<evidence type="ECO:0000313" key="2">
    <source>
        <dbReference type="EMBL" id="GAA4468102.1"/>
    </source>
</evidence>
<feature type="domain" description="Sulfatase-modifying factor enzyme-like" evidence="1">
    <location>
        <begin position="1"/>
        <end position="227"/>
    </location>
</feature>
<dbReference type="PANTHER" id="PTHR23150">
    <property type="entry name" value="SULFATASE MODIFYING FACTOR 1, 2"/>
    <property type="match status" value="1"/>
</dbReference>
<proteinExistence type="predicted"/>
<dbReference type="InterPro" id="IPR016187">
    <property type="entry name" value="CTDL_fold"/>
</dbReference>
<dbReference type="Pfam" id="PF03781">
    <property type="entry name" value="FGE-sulfatase"/>
    <property type="match status" value="1"/>
</dbReference>
<dbReference type="Proteomes" id="UP001500067">
    <property type="component" value="Unassembled WGS sequence"/>
</dbReference>
<comment type="caution">
    <text evidence="2">The sequence shown here is derived from an EMBL/GenBank/DDBJ whole genome shotgun (WGS) entry which is preliminary data.</text>
</comment>
<dbReference type="InterPro" id="IPR005532">
    <property type="entry name" value="SUMF_dom"/>
</dbReference>
<protein>
    <submittedName>
        <fullName evidence="2">Formylglycine-generating enzyme family protein</fullName>
    </submittedName>
</protein>
<dbReference type="PANTHER" id="PTHR23150:SF19">
    <property type="entry name" value="FORMYLGLYCINE-GENERATING ENZYME"/>
    <property type="match status" value="1"/>
</dbReference>
<dbReference type="InterPro" id="IPR051043">
    <property type="entry name" value="Sulfatase_Mod_Factor_Kinase"/>
</dbReference>
<evidence type="ECO:0000313" key="3">
    <source>
        <dbReference type="Proteomes" id="UP001500067"/>
    </source>
</evidence>
<organism evidence="2 3">
    <name type="scientific">Nemorincola caseinilytica</name>
    <dbReference type="NCBI Taxonomy" id="2054315"/>
    <lineage>
        <taxon>Bacteria</taxon>
        <taxon>Pseudomonadati</taxon>
        <taxon>Bacteroidota</taxon>
        <taxon>Chitinophagia</taxon>
        <taxon>Chitinophagales</taxon>
        <taxon>Chitinophagaceae</taxon>
        <taxon>Nemorincola</taxon>
    </lineage>
</organism>
<keyword evidence="3" id="KW-1185">Reference proteome</keyword>
<dbReference type="EMBL" id="BAABFA010000018">
    <property type="protein sequence ID" value="GAA4468102.1"/>
    <property type="molecule type" value="Genomic_DNA"/>
</dbReference>